<evidence type="ECO:0000259" key="5">
    <source>
        <dbReference type="Pfam" id="PF00005"/>
    </source>
</evidence>
<dbReference type="Proteomes" id="UP000034050">
    <property type="component" value="Unassembled WGS sequence"/>
</dbReference>
<evidence type="ECO:0000256" key="3">
    <source>
        <dbReference type="ARBA" id="ARBA00022840"/>
    </source>
</evidence>
<dbReference type="PANTHER" id="PTHR43204:SF1">
    <property type="entry name" value="ABC TRANSPORTER I FAMILY MEMBER 6, CHLOROPLASTIC"/>
    <property type="match status" value="1"/>
</dbReference>
<feature type="domain" description="ABC transporter" evidence="5">
    <location>
        <begin position="22"/>
        <end position="143"/>
    </location>
</feature>
<dbReference type="PANTHER" id="PTHR43204">
    <property type="entry name" value="ABC TRANSPORTER I FAMILY MEMBER 6, CHLOROPLASTIC"/>
    <property type="match status" value="1"/>
</dbReference>
<organism evidence="6 7">
    <name type="scientific">Candidatus Gottesmanbacteria bacterium GW2011_GWB1_43_11</name>
    <dbReference type="NCBI Taxonomy" id="1618446"/>
    <lineage>
        <taxon>Bacteria</taxon>
        <taxon>Candidatus Gottesmaniibacteriota</taxon>
    </lineage>
</organism>
<keyword evidence="3 6" id="KW-0067">ATP-binding</keyword>
<dbReference type="Gene3D" id="3.40.50.300">
    <property type="entry name" value="P-loop containing nucleotide triphosphate hydrolases"/>
    <property type="match status" value="1"/>
</dbReference>
<dbReference type="InterPro" id="IPR010230">
    <property type="entry name" value="FeS-cluster_ATPase_SufC"/>
</dbReference>
<gene>
    <name evidence="6" type="ORF">UV61_C0002G0022</name>
</gene>
<comment type="similarity">
    <text evidence="1">Belongs to the ABC transporter superfamily. Ycf16 family.</text>
</comment>
<dbReference type="EMBL" id="LCFD01000002">
    <property type="protein sequence ID" value="KKS87301.1"/>
    <property type="molecule type" value="Genomic_DNA"/>
</dbReference>
<proteinExistence type="inferred from homology"/>
<feature type="region of interest" description="Disordered" evidence="4">
    <location>
        <begin position="132"/>
        <end position="152"/>
    </location>
</feature>
<dbReference type="AlphaFoldDB" id="A0A0G1EWA5"/>
<name>A0A0G1EWA5_9BACT</name>
<dbReference type="SUPFAM" id="SSF52540">
    <property type="entry name" value="P-loop containing nucleoside triphosphate hydrolases"/>
    <property type="match status" value="1"/>
</dbReference>
<dbReference type="Pfam" id="PF00005">
    <property type="entry name" value="ABC_tran"/>
    <property type="match status" value="1"/>
</dbReference>
<evidence type="ECO:0000256" key="1">
    <source>
        <dbReference type="ARBA" id="ARBA00006216"/>
    </source>
</evidence>
<dbReference type="PATRIC" id="fig|1618446.3.peg.143"/>
<reference evidence="6 7" key="1">
    <citation type="journal article" date="2015" name="Nature">
        <title>rRNA introns, odd ribosomes, and small enigmatic genomes across a large radiation of phyla.</title>
        <authorList>
            <person name="Brown C.T."/>
            <person name="Hug L.A."/>
            <person name="Thomas B.C."/>
            <person name="Sharon I."/>
            <person name="Castelle C.J."/>
            <person name="Singh A."/>
            <person name="Wilkins M.J."/>
            <person name="Williams K.H."/>
            <person name="Banfield J.F."/>
        </authorList>
    </citation>
    <scope>NUCLEOTIDE SEQUENCE [LARGE SCALE GENOMIC DNA]</scope>
</reference>
<dbReference type="GO" id="GO:0016887">
    <property type="term" value="F:ATP hydrolysis activity"/>
    <property type="evidence" value="ECO:0007669"/>
    <property type="project" value="InterPro"/>
</dbReference>
<evidence type="ECO:0000313" key="6">
    <source>
        <dbReference type="EMBL" id="KKS87301.1"/>
    </source>
</evidence>
<accession>A0A0G1EWA5</accession>
<evidence type="ECO:0000313" key="7">
    <source>
        <dbReference type="Proteomes" id="UP000034050"/>
    </source>
</evidence>
<sequence>MDKTISLTIKNLYVSIEDKTILHGIDLIIKSRELHVVMGPNGSGKSTLTYALMGHPNYKFKDQSSKIKVNNTLINTLAPHERAKLGLMLAFQNPLAVPGVTLGSFLRTAYRELYKNEKIDLISLHRQIQQTQSTMDFPEAKRKKPRCYSSLP</sequence>
<evidence type="ECO:0000256" key="4">
    <source>
        <dbReference type="SAM" id="MobiDB-lite"/>
    </source>
</evidence>
<keyword evidence="2" id="KW-0547">Nucleotide-binding</keyword>
<evidence type="ECO:0000256" key="2">
    <source>
        <dbReference type="ARBA" id="ARBA00022741"/>
    </source>
</evidence>
<dbReference type="GO" id="GO:0005524">
    <property type="term" value="F:ATP binding"/>
    <property type="evidence" value="ECO:0007669"/>
    <property type="project" value="UniProtKB-KW"/>
</dbReference>
<comment type="caution">
    <text evidence="6">The sequence shown here is derived from an EMBL/GenBank/DDBJ whole genome shotgun (WGS) entry which is preliminary data.</text>
</comment>
<dbReference type="STRING" id="1618446.UV61_C0002G0022"/>
<dbReference type="InterPro" id="IPR003439">
    <property type="entry name" value="ABC_transporter-like_ATP-bd"/>
</dbReference>
<protein>
    <submittedName>
        <fullName evidence="6">ABC transporter ATP-binding protein</fullName>
    </submittedName>
</protein>
<dbReference type="InterPro" id="IPR027417">
    <property type="entry name" value="P-loop_NTPase"/>
</dbReference>